<sequence>MMEKVLQGKVSAAADAYTALTAAPKIRGTLIEKDEKNIKIDMGDNTVLEAQVKEEIDSSVGEVVLIDRKNIVKSKLTSKKEDTRVENGEKLFYFEILKKHGIEASEYNLNAAKELNVNGVDLTRENIQSYAAGKVYLDEIAASLDYDSAIKLAKMDVDIENASLQEIAISLEELKEEKEGFSILKMFGKKEITTEKAESIAKRIYGSSMGKDITDIIKSLHKRNVNITKKNIEKINDVFYKLDKLQYVENSTFIDTLKNKLDVSIGNLYNIKRFVKKGSIESAGLEQKLNLKGYAPVKIGKTRVTEKELRLLKEDIVRLLGESGFEASDENIKISKDFIKSEIDITKENITGIKDMKSALSSIIKNLDRDKAAQLVKEGVDIEKVDIREIAKKISLMEKHAKSEAVETDGMKMAEKKAGEIQINQVAIENKYRQMEKRDFKEASAQNSSSEGKQSENTQNNDIQSIKPEKAQRPQNGEDIKPVEQNMEAEYEQLKSAEDKGLKTETKNSVEDIIEKVEMLKKIDEKDLLTLIKKNVDFKISKIEKVLLGKNETSLQPSGSDYSQILRFQTGTESNTFALTASKAGSLAAALKNIGELDFNVVAFQMKNQIPMTIKNIESSSVLLMRQNTQTDIKEKRYIKDMQFPKLLSGESEREVKRYVNQHIEPNRNALEVAKALVQNGLGLSRSNIQRAYDVYGNYMNVRGKLSAPMVLDSIVKNIDVENMDIDMVSKYVDKYEEQHIKNEHLNPKVKQESAIKNQPESSLENPDEIANLRDSILKRLVDDIGTSGAKRESTLAFLIKNKRHISLGELQKTYSLVENKGQLGHKVSEIINFIDEKGDMESREKIDGVKNTIKKISKSIRESNWKFEKEYADIEEALGEIESSIKLSNEEESSALKRKFKELSEKMQESQRLSRESKIYQIPVYMNEQLTNLNMYFRDRKKGLSRLSSEDMSVVLSIETENLGNVNMNIKVDRNNVNVKIGLENEQDKGHIENYKDILENLLEKSGYSMGEISFYDEGNAGILDANISEGEEENRELFEKRGVLDLKI</sequence>
<dbReference type="Proteomes" id="UP000027946">
    <property type="component" value="Unassembled WGS sequence"/>
</dbReference>
<protein>
    <recommendedName>
        <fullName evidence="2">Flagellar hook-length control protein-like C-terminal domain-containing protein</fullName>
    </recommendedName>
</protein>
<organism evidence="3 4">
    <name type="scientific">Peptoclostridium litorale DSM 5388</name>
    <dbReference type="NCBI Taxonomy" id="1121324"/>
    <lineage>
        <taxon>Bacteria</taxon>
        <taxon>Bacillati</taxon>
        <taxon>Bacillota</taxon>
        <taxon>Clostridia</taxon>
        <taxon>Peptostreptococcales</taxon>
        <taxon>Peptoclostridiaceae</taxon>
        <taxon>Peptoclostridium</taxon>
    </lineage>
</organism>
<dbReference type="RefSeq" id="WP_038266923.1">
    <property type="nucleotide sequence ID" value="NZ_FSRH01000012.1"/>
</dbReference>
<dbReference type="EMBL" id="JJMM01000020">
    <property type="protein sequence ID" value="KDR94362.1"/>
    <property type="molecule type" value="Genomic_DNA"/>
</dbReference>
<feature type="compositionally biased region" description="Basic and acidic residues" evidence="1">
    <location>
        <begin position="467"/>
        <end position="479"/>
    </location>
</feature>
<dbReference type="eggNOG" id="COG1196">
    <property type="taxonomic scope" value="Bacteria"/>
</dbReference>
<feature type="domain" description="Flagellar hook-length control protein-like C-terminal" evidence="2">
    <location>
        <begin position="954"/>
        <end position="1020"/>
    </location>
</feature>
<proteinExistence type="predicted"/>
<evidence type="ECO:0000259" key="2">
    <source>
        <dbReference type="Pfam" id="PF02120"/>
    </source>
</evidence>
<keyword evidence="4" id="KW-1185">Reference proteome</keyword>
<accession>A0A069RJC2</accession>
<dbReference type="OrthoDB" id="1946634at2"/>
<feature type="region of interest" description="Disordered" evidence="1">
    <location>
        <begin position="437"/>
        <end position="479"/>
    </location>
</feature>
<dbReference type="InterPro" id="IPR046207">
    <property type="entry name" value="DUF6240"/>
</dbReference>
<evidence type="ECO:0000313" key="3">
    <source>
        <dbReference type="EMBL" id="KDR94362.1"/>
    </source>
</evidence>
<dbReference type="STRING" id="1121324.CLIT_20c00070"/>
<dbReference type="Pfam" id="PF19753">
    <property type="entry name" value="DUF6240"/>
    <property type="match status" value="2"/>
</dbReference>
<comment type="caution">
    <text evidence="3">The sequence shown here is derived from an EMBL/GenBank/DDBJ whole genome shotgun (WGS) entry which is preliminary data.</text>
</comment>
<feature type="compositionally biased region" description="Polar residues" evidence="1">
    <location>
        <begin position="444"/>
        <end position="464"/>
    </location>
</feature>
<reference evidence="3 4" key="1">
    <citation type="submission" date="2014-03" db="EMBL/GenBank/DDBJ databases">
        <title>Genome sequence of Clostridium litorale W6, DSM 5388.</title>
        <authorList>
            <person name="Poehlein A."/>
            <person name="Jagirdar A."/>
            <person name="Khonsari B."/>
            <person name="Chibani C.M."/>
            <person name="Gutierrez Gutierrez D.A."/>
            <person name="Davydova E."/>
            <person name="Alghaithi H.S."/>
            <person name="Nair K.P."/>
            <person name="Dhamotharan K."/>
            <person name="Chandran L."/>
            <person name="G W."/>
            <person name="Daniel R."/>
        </authorList>
    </citation>
    <scope>NUCLEOTIDE SEQUENCE [LARGE SCALE GENOMIC DNA]</scope>
    <source>
        <strain evidence="3 4">W6</strain>
    </source>
</reference>
<evidence type="ECO:0000256" key="1">
    <source>
        <dbReference type="SAM" id="MobiDB-lite"/>
    </source>
</evidence>
<dbReference type="InterPro" id="IPR021136">
    <property type="entry name" value="Flagellar_hook_control-like_C"/>
</dbReference>
<gene>
    <name evidence="3" type="ORF">CLIT_20c00070</name>
</gene>
<evidence type="ECO:0000313" key="4">
    <source>
        <dbReference type="Proteomes" id="UP000027946"/>
    </source>
</evidence>
<name>A0A069RJC2_PEPLI</name>
<dbReference type="Pfam" id="PF02120">
    <property type="entry name" value="Flg_hook"/>
    <property type="match status" value="1"/>
</dbReference>
<dbReference type="AlphaFoldDB" id="A0A069RJC2"/>